<dbReference type="InterPro" id="IPR008144">
    <property type="entry name" value="Guanylate_kin-like_dom"/>
</dbReference>
<dbReference type="PROSITE" id="PS00856">
    <property type="entry name" value="GUANYLATE_KINASE_1"/>
    <property type="match status" value="1"/>
</dbReference>
<gene>
    <name evidence="8" type="ORF">BpHYR1_022473</name>
</gene>
<organism evidence="8 9">
    <name type="scientific">Brachionus plicatilis</name>
    <name type="common">Marine rotifer</name>
    <name type="synonym">Brachionus muelleri</name>
    <dbReference type="NCBI Taxonomy" id="10195"/>
    <lineage>
        <taxon>Eukaryota</taxon>
        <taxon>Metazoa</taxon>
        <taxon>Spiralia</taxon>
        <taxon>Gnathifera</taxon>
        <taxon>Rotifera</taxon>
        <taxon>Eurotatoria</taxon>
        <taxon>Monogononta</taxon>
        <taxon>Pseudotrocha</taxon>
        <taxon>Ploima</taxon>
        <taxon>Brachionidae</taxon>
        <taxon>Brachionus</taxon>
    </lineage>
</organism>
<dbReference type="GO" id="GO:0005829">
    <property type="term" value="C:cytosol"/>
    <property type="evidence" value="ECO:0007669"/>
    <property type="project" value="TreeGrafter"/>
</dbReference>
<keyword evidence="5" id="KW-0418">Kinase</keyword>
<dbReference type="AlphaFoldDB" id="A0A3M7Q0T1"/>
<dbReference type="STRING" id="10195.A0A3M7Q0T1"/>
<evidence type="ECO:0000313" key="8">
    <source>
        <dbReference type="EMBL" id="RNA04605.1"/>
    </source>
</evidence>
<proteinExistence type="inferred from homology"/>
<dbReference type="PROSITE" id="PS50052">
    <property type="entry name" value="GUANYLATE_KINASE_2"/>
    <property type="match status" value="1"/>
</dbReference>
<dbReference type="NCBIfam" id="TIGR03263">
    <property type="entry name" value="guanyl_kin"/>
    <property type="match status" value="1"/>
</dbReference>
<protein>
    <recommendedName>
        <fullName evidence="2">guanylate kinase</fullName>
        <ecNumber evidence="2">2.7.4.8</ecNumber>
    </recommendedName>
</protein>
<comment type="similarity">
    <text evidence="1">Belongs to the guanylate kinase family.</text>
</comment>
<dbReference type="EC" id="2.7.4.8" evidence="2"/>
<dbReference type="InterPro" id="IPR008145">
    <property type="entry name" value="GK/Ca_channel_bsu"/>
</dbReference>
<sequence length="203" mass="22801">MASQSANGNSLRPVVFCGPSGSGKSTLLKRLMKEFPEAFAFSVSHTTRKPRPGEENGREYHFVTREEMLKAVEKSDFLEHAEFSGNIYGTSKKAVEAVLQSGKICALDVDIQGVKSLKKSNLNPIYCFIKPPSMEVLEKRLKERGTETPESLQKRLDTAKIELDFEKLEPNAFDYIIVNDDLEQAYAKLREILKSQITKINGL</sequence>
<comment type="caution">
    <text evidence="8">The sequence shown here is derived from an EMBL/GenBank/DDBJ whole genome shotgun (WGS) entry which is preliminary data.</text>
</comment>
<dbReference type="GO" id="GO:0004385">
    <property type="term" value="F:GMP kinase activity"/>
    <property type="evidence" value="ECO:0007669"/>
    <property type="project" value="UniProtKB-EC"/>
</dbReference>
<dbReference type="InterPro" id="IPR027417">
    <property type="entry name" value="P-loop_NTPase"/>
</dbReference>
<evidence type="ECO:0000313" key="9">
    <source>
        <dbReference type="Proteomes" id="UP000276133"/>
    </source>
</evidence>
<evidence type="ECO:0000256" key="4">
    <source>
        <dbReference type="ARBA" id="ARBA00022741"/>
    </source>
</evidence>
<dbReference type="SUPFAM" id="SSF52540">
    <property type="entry name" value="P-loop containing nucleoside triphosphate hydrolases"/>
    <property type="match status" value="1"/>
</dbReference>
<evidence type="ECO:0000259" key="7">
    <source>
        <dbReference type="PROSITE" id="PS50052"/>
    </source>
</evidence>
<dbReference type="FunFam" id="3.40.50.300:FF:000776">
    <property type="entry name" value="Guanylate kinase 2"/>
    <property type="match status" value="1"/>
</dbReference>
<dbReference type="CDD" id="cd00071">
    <property type="entry name" value="GMPK"/>
    <property type="match status" value="1"/>
</dbReference>
<evidence type="ECO:0000256" key="3">
    <source>
        <dbReference type="ARBA" id="ARBA00022679"/>
    </source>
</evidence>
<evidence type="ECO:0000256" key="1">
    <source>
        <dbReference type="ARBA" id="ARBA00005790"/>
    </source>
</evidence>
<feature type="domain" description="Guanylate kinase-like" evidence="7">
    <location>
        <begin position="11"/>
        <end position="194"/>
    </location>
</feature>
<name>A0A3M7Q0T1_BRAPC</name>
<keyword evidence="6" id="KW-0067">ATP-binding</keyword>
<dbReference type="HAMAP" id="MF_00328">
    <property type="entry name" value="Guanylate_kinase"/>
    <property type="match status" value="1"/>
</dbReference>
<keyword evidence="4" id="KW-0547">Nucleotide-binding</keyword>
<reference evidence="8 9" key="1">
    <citation type="journal article" date="2018" name="Sci. Rep.">
        <title>Genomic signatures of local adaptation to the degree of environmental predictability in rotifers.</title>
        <authorList>
            <person name="Franch-Gras L."/>
            <person name="Hahn C."/>
            <person name="Garcia-Roger E.M."/>
            <person name="Carmona M.J."/>
            <person name="Serra M."/>
            <person name="Gomez A."/>
        </authorList>
    </citation>
    <scope>NUCLEOTIDE SEQUENCE [LARGE SCALE GENOMIC DNA]</scope>
    <source>
        <strain evidence="8">HYR1</strain>
    </source>
</reference>
<keyword evidence="9" id="KW-1185">Reference proteome</keyword>
<dbReference type="InterPro" id="IPR017665">
    <property type="entry name" value="Guanylate_kinase"/>
</dbReference>
<evidence type="ECO:0000256" key="6">
    <source>
        <dbReference type="ARBA" id="ARBA00022840"/>
    </source>
</evidence>
<dbReference type="GO" id="GO:0005524">
    <property type="term" value="F:ATP binding"/>
    <property type="evidence" value="ECO:0007669"/>
    <property type="project" value="UniProtKB-KW"/>
</dbReference>
<keyword evidence="3 8" id="KW-0808">Transferase</keyword>
<dbReference type="InterPro" id="IPR020590">
    <property type="entry name" value="Guanylate_kinase_CS"/>
</dbReference>
<evidence type="ECO:0000256" key="5">
    <source>
        <dbReference type="ARBA" id="ARBA00022777"/>
    </source>
</evidence>
<dbReference type="OrthoDB" id="6334211at2759"/>
<dbReference type="PANTHER" id="PTHR23117:SF13">
    <property type="entry name" value="GUANYLATE KINASE"/>
    <property type="match status" value="1"/>
</dbReference>
<dbReference type="Proteomes" id="UP000276133">
    <property type="component" value="Unassembled WGS sequence"/>
</dbReference>
<accession>A0A3M7Q0T1</accession>
<dbReference type="PANTHER" id="PTHR23117">
    <property type="entry name" value="GUANYLATE KINASE-RELATED"/>
    <property type="match status" value="1"/>
</dbReference>
<dbReference type="Pfam" id="PF00625">
    <property type="entry name" value="Guanylate_kin"/>
    <property type="match status" value="1"/>
</dbReference>
<dbReference type="EMBL" id="REGN01008024">
    <property type="protein sequence ID" value="RNA04605.1"/>
    <property type="molecule type" value="Genomic_DNA"/>
</dbReference>
<dbReference type="Gene3D" id="3.40.50.300">
    <property type="entry name" value="P-loop containing nucleotide triphosphate hydrolases"/>
    <property type="match status" value="1"/>
</dbReference>
<evidence type="ECO:0000256" key="2">
    <source>
        <dbReference type="ARBA" id="ARBA00012961"/>
    </source>
</evidence>
<dbReference type="SMART" id="SM00072">
    <property type="entry name" value="GuKc"/>
    <property type="match status" value="1"/>
</dbReference>